<evidence type="ECO:0000256" key="2">
    <source>
        <dbReference type="ARBA" id="ARBA00022741"/>
    </source>
</evidence>
<comment type="subunit">
    <text evidence="5 6">Homodimer.</text>
</comment>
<organism evidence="8 9">
    <name type="scientific">Phytoactinopolyspora mesophila</name>
    <dbReference type="NCBI Taxonomy" id="2650750"/>
    <lineage>
        <taxon>Bacteria</taxon>
        <taxon>Bacillati</taxon>
        <taxon>Actinomycetota</taxon>
        <taxon>Actinomycetes</taxon>
        <taxon>Jiangellales</taxon>
        <taxon>Jiangellaceae</taxon>
        <taxon>Phytoactinopolyspora</taxon>
    </lineage>
</organism>
<keyword evidence="4 5" id="KW-0067">ATP-binding</keyword>
<reference evidence="8 9" key="1">
    <citation type="submission" date="2019-11" db="EMBL/GenBank/DDBJ databases">
        <authorList>
            <person name="Li X.-J."/>
            <person name="Feng X.-M."/>
        </authorList>
    </citation>
    <scope>NUCLEOTIDE SEQUENCE [LARGE SCALE GENOMIC DNA]</scope>
    <source>
        <strain evidence="8 9">XMNu-373</strain>
    </source>
</reference>
<dbReference type="Gene3D" id="3.40.50.20">
    <property type="match status" value="1"/>
</dbReference>
<dbReference type="InterPro" id="IPR003135">
    <property type="entry name" value="ATP-grasp_carboxylate-amine"/>
</dbReference>
<name>A0A7K3M2K4_9ACTN</name>
<evidence type="ECO:0000313" key="8">
    <source>
        <dbReference type="EMBL" id="NDL57489.1"/>
    </source>
</evidence>
<sequence>MNALWPVVGMVGGGQLARMTQPAATALGVRLAVLAASERESAAQVVRDPVVADEKALADLMTFAKGCDVLTFDHEHVPPEHLRAMEAAGVVVRPGSEALLHAQDKGVMRERLTAIGIPCPEHRIVVDADDVAAFLGEHGGRAVLKTTRGGYDGKGVWLVDTQTPAETVAEPFLAGVPVLAEERVEYARELSALVARSPHGQAVVYPVVESVQRDGICVETVAPAPGMPGPRAVEVQRIALSIAAELGIVGVLAVEMFETTGGEFLVNELAMRPHNTGHWTIDGAVTSQFENHLRAVLDLPLGSPDARAPYTVMVNILGGELPDIYPAYRHVMARDPGLKVHWYGKEVRPGRKVGHVTAYGSDLAELRERAWHAADYIRGDIDE</sequence>
<dbReference type="NCBIfam" id="TIGR01161">
    <property type="entry name" value="purK"/>
    <property type="match status" value="1"/>
</dbReference>
<comment type="function">
    <text evidence="5">Catalyzes the ATP-dependent conversion of 5-aminoimidazole ribonucleotide (AIR) and HCO(3)(-) to N5-carboxyaminoimidazole ribonucleotide (N5-CAIR).</text>
</comment>
<dbReference type="Gene3D" id="3.30.1490.20">
    <property type="entry name" value="ATP-grasp fold, A domain"/>
    <property type="match status" value="1"/>
</dbReference>
<dbReference type="Pfam" id="PF02222">
    <property type="entry name" value="ATP-grasp"/>
    <property type="match status" value="1"/>
</dbReference>
<evidence type="ECO:0000313" key="9">
    <source>
        <dbReference type="Proteomes" id="UP000460435"/>
    </source>
</evidence>
<dbReference type="SUPFAM" id="SSF52440">
    <property type="entry name" value="PreATP-grasp domain"/>
    <property type="match status" value="1"/>
</dbReference>
<dbReference type="InterPro" id="IPR005875">
    <property type="entry name" value="PurK"/>
</dbReference>
<dbReference type="NCBIfam" id="NF004680">
    <property type="entry name" value="PRK06019.1-6"/>
    <property type="match status" value="1"/>
</dbReference>
<evidence type="ECO:0000256" key="1">
    <source>
        <dbReference type="ARBA" id="ARBA00022598"/>
    </source>
</evidence>
<dbReference type="GO" id="GO:0046872">
    <property type="term" value="F:metal ion binding"/>
    <property type="evidence" value="ECO:0007669"/>
    <property type="project" value="InterPro"/>
</dbReference>
<dbReference type="PROSITE" id="PS50975">
    <property type="entry name" value="ATP_GRASP"/>
    <property type="match status" value="1"/>
</dbReference>
<keyword evidence="3 5" id="KW-0658">Purine biosynthesis</keyword>
<feature type="binding site" evidence="5">
    <location>
        <begin position="181"/>
        <end position="184"/>
    </location>
    <ligand>
        <name>ATP</name>
        <dbReference type="ChEBI" id="CHEBI:30616"/>
    </ligand>
</feature>
<comment type="pathway">
    <text evidence="5 6">Purine metabolism; IMP biosynthesis via de novo pathway; 5-amino-1-(5-phospho-D-ribosyl)imidazole-4-carboxylate from 5-amino-1-(5-phospho-D-ribosyl)imidazole (N5-CAIR route): step 1/2.</text>
</comment>
<proteinExistence type="inferred from homology"/>
<dbReference type="InterPro" id="IPR040686">
    <property type="entry name" value="PurK_C"/>
</dbReference>
<feature type="binding site" evidence="5">
    <location>
        <position position="105"/>
    </location>
    <ligand>
        <name>ATP</name>
        <dbReference type="ChEBI" id="CHEBI:30616"/>
    </ligand>
</feature>
<feature type="binding site" evidence="5">
    <location>
        <position position="189"/>
    </location>
    <ligand>
        <name>ATP</name>
        <dbReference type="ChEBI" id="CHEBI:30616"/>
    </ligand>
</feature>
<evidence type="ECO:0000256" key="6">
    <source>
        <dbReference type="RuleBase" id="RU361200"/>
    </source>
</evidence>
<feature type="domain" description="ATP-grasp" evidence="7">
    <location>
        <begin position="109"/>
        <end position="297"/>
    </location>
</feature>
<dbReference type="FunFam" id="3.30.470.20:FF:000029">
    <property type="entry name" value="N5-carboxyaminoimidazole ribonucleotide synthase"/>
    <property type="match status" value="1"/>
</dbReference>
<dbReference type="PANTHER" id="PTHR11609:SF5">
    <property type="entry name" value="PHOSPHORIBOSYLAMINOIMIDAZOLE CARBOXYLASE"/>
    <property type="match status" value="1"/>
</dbReference>
<accession>A0A7K3M2K4</accession>
<dbReference type="InterPro" id="IPR016185">
    <property type="entry name" value="PreATP-grasp_dom_sf"/>
</dbReference>
<dbReference type="InterPro" id="IPR011054">
    <property type="entry name" value="Rudment_hybrid_motif"/>
</dbReference>
<evidence type="ECO:0000256" key="5">
    <source>
        <dbReference type="HAMAP-Rule" id="MF_01928"/>
    </source>
</evidence>
<dbReference type="PANTHER" id="PTHR11609">
    <property type="entry name" value="PURINE BIOSYNTHESIS PROTEIN 6/7, PUR6/7"/>
    <property type="match status" value="1"/>
</dbReference>
<comment type="similarity">
    <text evidence="5 6">Belongs to the PurK/PurT family.</text>
</comment>
<evidence type="ECO:0000259" key="7">
    <source>
        <dbReference type="PROSITE" id="PS50975"/>
    </source>
</evidence>
<feature type="binding site" evidence="5">
    <location>
        <position position="145"/>
    </location>
    <ligand>
        <name>ATP</name>
        <dbReference type="ChEBI" id="CHEBI:30616"/>
    </ligand>
</feature>
<dbReference type="GO" id="GO:0006189">
    <property type="term" value="P:'de novo' IMP biosynthetic process"/>
    <property type="evidence" value="ECO:0007669"/>
    <property type="project" value="UniProtKB-UniRule"/>
</dbReference>
<dbReference type="EC" id="6.3.4.18" evidence="5 6"/>
<dbReference type="GO" id="GO:0004638">
    <property type="term" value="F:phosphoribosylaminoimidazole carboxylase activity"/>
    <property type="evidence" value="ECO:0007669"/>
    <property type="project" value="InterPro"/>
</dbReference>
<gene>
    <name evidence="5 6" type="primary">purK</name>
    <name evidence="8" type="ORF">F7O44_10430</name>
</gene>
<dbReference type="Gene3D" id="3.30.470.20">
    <property type="entry name" value="ATP-grasp fold, B domain"/>
    <property type="match status" value="1"/>
</dbReference>
<evidence type="ECO:0000256" key="4">
    <source>
        <dbReference type="ARBA" id="ARBA00022840"/>
    </source>
</evidence>
<dbReference type="InterPro" id="IPR011761">
    <property type="entry name" value="ATP-grasp"/>
</dbReference>
<comment type="catalytic activity">
    <reaction evidence="5 6">
        <text>5-amino-1-(5-phospho-beta-D-ribosyl)imidazole + hydrogencarbonate + ATP = 5-carboxyamino-1-(5-phospho-D-ribosyl)imidazole + ADP + phosphate + 2 H(+)</text>
        <dbReference type="Rhea" id="RHEA:19317"/>
        <dbReference type="ChEBI" id="CHEBI:15378"/>
        <dbReference type="ChEBI" id="CHEBI:17544"/>
        <dbReference type="ChEBI" id="CHEBI:30616"/>
        <dbReference type="ChEBI" id="CHEBI:43474"/>
        <dbReference type="ChEBI" id="CHEBI:58730"/>
        <dbReference type="ChEBI" id="CHEBI:137981"/>
        <dbReference type="ChEBI" id="CHEBI:456216"/>
        <dbReference type="EC" id="6.3.4.18"/>
    </reaction>
</comment>
<dbReference type="HAMAP" id="MF_01928">
    <property type="entry name" value="PurK"/>
    <property type="match status" value="1"/>
</dbReference>
<dbReference type="SUPFAM" id="SSF51246">
    <property type="entry name" value="Rudiment single hybrid motif"/>
    <property type="match status" value="1"/>
</dbReference>
<comment type="caution">
    <text evidence="8">The sequence shown here is derived from an EMBL/GenBank/DDBJ whole genome shotgun (WGS) entry which is preliminary data.</text>
</comment>
<dbReference type="AlphaFoldDB" id="A0A7K3M2K4"/>
<keyword evidence="1 5" id="KW-0436">Ligase</keyword>
<comment type="function">
    <text evidence="6">Catalyzes the ATP-dependent conversion of 5-aminoimidazole ribonucleotide (AIR) and HCO(3)- to N5-carboxyaminoimidazole ribonucleotide (N5-CAIR).</text>
</comment>
<protein>
    <recommendedName>
        <fullName evidence="5 6">N5-carboxyaminoimidazole ribonucleotide synthase</fullName>
        <shortName evidence="5 6">N5-CAIR synthase</shortName>
        <ecNumber evidence="5 6">6.3.4.18</ecNumber>
    </recommendedName>
    <alternativeName>
        <fullName evidence="5 6">5-(carboxyamino)imidazole ribonucleotide synthetase</fullName>
    </alternativeName>
</protein>
<feature type="binding site" evidence="5">
    <location>
        <begin position="267"/>
        <end position="268"/>
    </location>
    <ligand>
        <name>ATP</name>
        <dbReference type="ChEBI" id="CHEBI:30616"/>
    </ligand>
</feature>
<dbReference type="InterPro" id="IPR013815">
    <property type="entry name" value="ATP_grasp_subdomain_1"/>
</dbReference>
<dbReference type="Pfam" id="PF17769">
    <property type="entry name" value="PurK_C"/>
    <property type="match status" value="1"/>
</dbReference>
<evidence type="ECO:0000256" key="3">
    <source>
        <dbReference type="ARBA" id="ARBA00022755"/>
    </source>
</evidence>
<dbReference type="SUPFAM" id="SSF56059">
    <property type="entry name" value="Glutathione synthetase ATP-binding domain-like"/>
    <property type="match status" value="1"/>
</dbReference>
<comment type="caution">
    <text evidence="5">Lacks conserved residue(s) required for the propagation of feature annotation.</text>
</comment>
<dbReference type="Proteomes" id="UP000460435">
    <property type="component" value="Unassembled WGS sequence"/>
</dbReference>
<dbReference type="UniPathway" id="UPA00074">
    <property type="reaction ID" value="UER00942"/>
</dbReference>
<dbReference type="InterPro" id="IPR054350">
    <property type="entry name" value="PurT/PurK_preATP-grasp"/>
</dbReference>
<dbReference type="NCBIfam" id="NF004679">
    <property type="entry name" value="PRK06019.1-5"/>
    <property type="match status" value="1"/>
</dbReference>
<dbReference type="GO" id="GO:0005524">
    <property type="term" value="F:ATP binding"/>
    <property type="evidence" value="ECO:0007669"/>
    <property type="project" value="UniProtKB-UniRule"/>
</dbReference>
<dbReference type="Pfam" id="PF22660">
    <property type="entry name" value="RS_preATP-grasp-like"/>
    <property type="match status" value="1"/>
</dbReference>
<dbReference type="EMBL" id="WLZY01000003">
    <property type="protein sequence ID" value="NDL57489.1"/>
    <property type="molecule type" value="Genomic_DNA"/>
</dbReference>
<dbReference type="GO" id="GO:0034028">
    <property type="term" value="F:5-(carboxyamino)imidazole ribonucleotide synthase activity"/>
    <property type="evidence" value="ECO:0007669"/>
    <property type="project" value="UniProtKB-UniRule"/>
</dbReference>
<keyword evidence="2 5" id="KW-0547">Nucleotide-binding</keyword>
<keyword evidence="9" id="KW-1185">Reference proteome</keyword>
<dbReference type="GO" id="GO:0005829">
    <property type="term" value="C:cytosol"/>
    <property type="evidence" value="ECO:0007669"/>
    <property type="project" value="TreeGrafter"/>
</dbReference>